<reference evidence="2 3" key="1">
    <citation type="journal article" date="2022" name="Genome Biol. Evol.">
        <title>Host diet, physiology and behaviors set the stage for Lachnospiraceae cladogenesis.</title>
        <authorList>
            <person name="Vera-Ponce De Leon A."/>
            <person name="Schneider M."/>
            <person name="Jahnes B.C."/>
            <person name="Sadowski V."/>
            <person name="Camuy-Velez L.A."/>
            <person name="Duan J."/>
            <person name="Sabree Z.L."/>
        </authorList>
    </citation>
    <scope>NUCLEOTIDE SEQUENCE [LARGE SCALE GENOMIC DNA]</scope>
    <source>
        <strain evidence="2 3">PAL227</strain>
    </source>
</reference>
<evidence type="ECO:0000256" key="1">
    <source>
        <dbReference type="SAM" id="Phobius"/>
    </source>
</evidence>
<keyword evidence="1" id="KW-0812">Transmembrane</keyword>
<evidence type="ECO:0008006" key="4">
    <source>
        <dbReference type="Google" id="ProtNLM"/>
    </source>
</evidence>
<keyword evidence="1" id="KW-1133">Transmembrane helix</keyword>
<dbReference type="PROSITE" id="PS51257">
    <property type="entry name" value="PROKAR_LIPOPROTEIN"/>
    <property type="match status" value="1"/>
</dbReference>
<evidence type="ECO:0000313" key="2">
    <source>
        <dbReference type="EMBL" id="MCP1110002.1"/>
    </source>
</evidence>
<organism evidence="2 3">
    <name type="scientific">Ohessyouella blattaphilus</name>
    <dbReference type="NCBI Taxonomy" id="2949333"/>
    <lineage>
        <taxon>Bacteria</taxon>
        <taxon>Bacillati</taxon>
        <taxon>Bacillota</taxon>
        <taxon>Clostridia</taxon>
        <taxon>Lachnospirales</taxon>
        <taxon>Lachnospiraceae</taxon>
        <taxon>Ohessyouella</taxon>
    </lineage>
</organism>
<feature type="transmembrane region" description="Helical" evidence="1">
    <location>
        <begin position="12"/>
        <end position="35"/>
    </location>
</feature>
<dbReference type="RefSeq" id="WP_262068883.1">
    <property type="nucleotide sequence ID" value="NZ_JAMXOC010000008.1"/>
</dbReference>
<sequence length="132" mass="15102">MNKQLRGRSGTFLMEFIIAICFFTVACAICLQVFVKSHLISNESKAYDFAVSETTSLAEELRLGKKIASPLYYNDLLEPCEKGQHTYEILVEEGTSEDLPTYRLSVYHDDQKEPLYELEVAHYQKARGGLKR</sequence>
<keyword evidence="3" id="KW-1185">Reference proteome</keyword>
<accession>A0ABT1EH19</accession>
<comment type="caution">
    <text evidence="2">The sequence shown here is derived from an EMBL/GenBank/DDBJ whole genome shotgun (WGS) entry which is preliminary data.</text>
</comment>
<dbReference type="Proteomes" id="UP001523565">
    <property type="component" value="Unassembled WGS sequence"/>
</dbReference>
<proteinExistence type="predicted"/>
<protein>
    <recommendedName>
        <fullName evidence="4">Type II secretion system protein</fullName>
    </recommendedName>
</protein>
<evidence type="ECO:0000313" key="3">
    <source>
        <dbReference type="Proteomes" id="UP001523565"/>
    </source>
</evidence>
<keyword evidence="1" id="KW-0472">Membrane</keyword>
<dbReference type="EMBL" id="JAMZFV010000008">
    <property type="protein sequence ID" value="MCP1110002.1"/>
    <property type="molecule type" value="Genomic_DNA"/>
</dbReference>
<name>A0ABT1EH19_9FIRM</name>
<gene>
    <name evidence="2" type="ORF">NK118_07040</name>
</gene>